<comment type="caution">
    <text evidence="2">The sequence shown here is derived from an EMBL/GenBank/DDBJ whole genome shotgun (WGS) entry which is preliminary data.</text>
</comment>
<evidence type="ECO:0000313" key="2">
    <source>
        <dbReference type="EMBL" id="KAL1847696.1"/>
    </source>
</evidence>
<reference evidence="2 3" key="1">
    <citation type="journal article" date="2024" name="IMA Fungus">
        <title>IMA Genome - F19 : A genome assembly and annotation guide to empower mycologists, including annotated draft genome sequences of Ceratocystis pirilliformis, Diaporthe australafricana, Fusarium ophioides, Paecilomyces lecythidis, and Sporothrix stenoceras.</title>
        <authorList>
            <person name="Aylward J."/>
            <person name="Wilson A.M."/>
            <person name="Visagie C.M."/>
            <person name="Spraker J."/>
            <person name="Barnes I."/>
            <person name="Buitendag C."/>
            <person name="Ceriani C."/>
            <person name="Del Mar Angel L."/>
            <person name="du Plessis D."/>
            <person name="Fuchs T."/>
            <person name="Gasser K."/>
            <person name="Kramer D."/>
            <person name="Li W."/>
            <person name="Munsamy K."/>
            <person name="Piso A."/>
            <person name="Price J.L."/>
            <person name="Sonnekus B."/>
            <person name="Thomas C."/>
            <person name="van der Nest A."/>
            <person name="van Dijk A."/>
            <person name="van Heerden A."/>
            <person name="van Vuuren N."/>
            <person name="Yilmaz N."/>
            <person name="Duong T.A."/>
            <person name="van der Merwe N.A."/>
            <person name="Wingfield M.J."/>
            <person name="Wingfield B.D."/>
        </authorList>
    </citation>
    <scope>NUCLEOTIDE SEQUENCE [LARGE SCALE GENOMIC DNA]</scope>
    <source>
        <strain evidence="2 3">CMW 18300</strain>
    </source>
</reference>
<keyword evidence="1" id="KW-0472">Membrane</keyword>
<dbReference type="Proteomes" id="UP001583177">
    <property type="component" value="Unassembled WGS sequence"/>
</dbReference>
<evidence type="ECO:0000313" key="3">
    <source>
        <dbReference type="Proteomes" id="UP001583177"/>
    </source>
</evidence>
<keyword evidence="1" id="KW-1133">Transmembrane helix</keyword>
<evidence type="ECO:0000256" key="1">
    <source>
        <dbReference type="SAM" id="Phobius"/>
    </source>
</evidence>
<name>A0ABR3VXI6_9PEZI</name>
<dbReference type="EMBL" id="JAWRVE010000235">
    <property type="protein sequence ID" value="KAL1847696.1"/>
    <property type="molecule type" value="Genomic_DNA"/>
</dbReference>
<proteinExistence type="predicted"/>
<gene>
    <name evidence="2" type="ORF">Daus18300_013863</name>
</gene>
<keyword evidence="1" id="KW-0812">Transmembrane</keyword>
<accession>A0ABR3VXI6</accession>
<sequence length="467" mass="52881">MYALQKGPHRGQIRIALAVLVVLIITLLLFHLNKTGVTIDSLKHYQQSLVDQLNESQGSDSHKPQQQDQKSWYKAIVQQLQQKQYCKWEFTHYESSEYEERWFSLIKTAQNDICSAVAEPEHAKTSKRIVRRIERLLQVDPLLRWADYDTVAPAEPDPDDHLFSRMHYRRTCYVAKLDAFRPAATGRGVQLIEPLWGMLRDPFDVSCGTQKLTMPDWDDRNEAQSKEAIMPMGFAPYAYDVEATSPIEVDAHRKKHLWRPYGIPPWHSHLTSSQDRSNGGMTVYERPQNIFMDLGSSYFGEWGGPGIINGSTSAASGRYFYDTYHARGQPFSTYVAVEVVALDPNKAHLQLPPELVGIYNLMNTPLTMDEGDKLNAVDIIKRISKPGDLFVLKLDIDSAPIEMPLILSLLGDDPAKGGASANIDELMFEHHVAYEPMSGPGNPWGLLTPEVDGDLAYSYEVFRDILL</sequence>
<protein>
    <submittedName>
        <fullName evidence="2">Uncharacterized protein</fullName>
    </submittedName>
</protein>
<keyword evidence="3" id="KW-1185">Reference proteome</keyword>
<feature type="transmembrane region" description="Helical" evidence="1">
    <location>
        <begin position="12"/>
        <end position="32"/>
    </location>
</feature>
<organism evidence="2 3">
    <name type="scientific">Diaporthe australafricana</name>
    <dbReference type="NCBI Taxonomy" id="127596"/>
    <lineage>
        <taxon>Eukaryota</taxon>
        <taxon>Fungi</taxon>
        <taxon>Dikarya</taxon>
        <taxon>Ascomycota</taxon>
        <taxon>Pezizomycotina</taxon>
        <taxon>Sordariomycetes</taxon>
        <taxon>Sordariomycetidae</taxon>
        <taxon>Diaporthales</taxon>
        <taxon>Diaporthaceae</taxon>
        <taxon>Diaporthe</taxon>
    </lineage>
</organism>